<dbReference type="PANTHER" id="PTHR13213:SF2">
    <property type="entry name" value="MYB-BINDING PROTEIN 1A"/>
    <property type="match status" value="1"/>
</dbReference>
<dbReference type="AlphaFoldDB" id="A0AAD6VSJ4"/>
<protein>
    <submittedName>
        <fullName evidence="4">DNA polymerase phi-domain-containing protein</fullName>
    </submittedName>
</protein>
<comment type="caution">
    <text evidence="4">The sequence shown here is derived from an EMBL/GenBank/DDBJ whole genome shotgun (WGS) entry which is preliminary data.</text>
</comment>
<feature type="compositionally biased region" description="Acidic residues" evidence="3">
    <location>
        <begin position="47"/>
        <end position="57"/>
    </location>
</feature>
<keyword evidence="5" id="KW-1185">Reference proteome</keyword>
<name>A0AAD6VSJ4_9AGAR</name>
<evidence type="ECO:0000313" key="5">
    <source>
        <dbReference type="Proteomes" id="UP001219525"/>
    </source>
</evidence>
<feature type="compositionally biased region" description="Basic and acidic residues" evidence="3">
    <location>
        <begin position="765"/>
        <end position="780"/>
    </location>
</feature>
<feature type="compositionally biased region" description="Acidic residues" evidence="3">
    <location>
        <begin position="751"/>
        <end position="764"/>
    </location>
</feature>
<organism evidence="4 5">
    <name type="scientific">Mycena pura</name>
    <dbReference type="NCBI Taxonomy" id="153505"/>
    <lineage>
        <taxon>Eukaryota</taxon>
        <taxon>Fungi</taxon>
        <taxon>Dikarya</taxon>
        <taxon>Basidiomycota</taxon>
        <taxon>Agaricomycotina</taxon>
        <taxon>Agaricomycetes</taxon>
        <taxon>Agaricomycetidae</taxon>
        <taxon>Agaricales</taxon>
        <taxon>Marasmiineae</taxon>
        <taxon>Mycenaceae</taxon>
        <taxon>Mycena</taxon>
    </lineage>
</organism>
<feature type="region of interest" description="Disordered" evidence="3">
    <location>
        <begin position="749"/>
        <end position="819"/>
    </location>
</feature>
<dbReference type="GO" id="GO:0000182">
    <property type="term" value="F:rDNA binding"/>
    <property type="evidence" value="ECO:0007669"/>
    <property type="project" value="TreeGrafter"/>
</dbReference>
<proteinExistence type="predicted"/>
<feature type="region of interest" description="Disordered" evidence="3">
    <location>
        <begin position="39"/>
        <end position="60"/>
    </location>
</feature>
<dbReference type="GO" id="GO:0005730">
    <property type="term" value="C:nucleolus"/>
    <property type="evidence" value="ECO:0007669"/>
    <property type="project" value="InterPro"/>
</dbReference>
<feature type="region of interest" description="Disordered" evidence="3">
    <location>
        <begin position="1148"/>
        <end position="1173"/>
    </location>
</feature>
<reference evidence="4" key="1">
    <citation type="submission" date="2023-03" db="EMBL/GenBank/DDBJ databases">
        <title>Massive genome expansion in bonnet fungi (Mycena s.s.) driven by repeated elements and novel gene families across ecological guilds.</title>
        <authorList>
            <consortium name="Lawrence Berkeley National Laboratory"/>
            <person name="Harder C.B."/>
            <person name="Miyauchi S."/>
            <person name="Viragh M."/>
            <person name="Kuo A."/>
            <person name="Thoen E."/>
            <person name="Andreopoulos B."/>
            <person name="Lu D."/>
            <person name="Skrede I."/>
            <person name="Drula E."/>
            <person name="Henrissat B."/>
            <person name="Morin E."/>
            <person name="Kohler A."/>
            <person name="Barry K."/>
            <person name="LaButti K."/>
            <person name="Morin E."/>
            <person name="Salamov A."/>
            <person name="Lipzen A."/>
            <person name="Mereny Z."/>
            <person name="Hegedus B."/>
            <person name="Baldrian P."/>
            <person name="Stursova M."/>
            <person name="Weitz H."/>
            <person name="Taylor A."/>
            <person name="Grigoriev I.V."/>
            <person name="Nagy L.G."/>
            <person name="Martin F."/>
            <person name="Kauserud H."/>
        </authorList>
    </citation>
    <scope>NUCLEOTIDE SEQUENCE</scope>
    <source>
        <strain evidence="4">9144</strain>
    </source>
</reference>
<comment type="subcellular location">
    <subcellularLocation>
        <location evidence="1">Nucleus</location>
    </subcellularLocation>
</comment>
<gene>
    <name evidence="4" type="ORF">GGX14DRAFT_590231</name>
</gene>
<evidence type="ECO:0000256" key="2">
    <source>
        <dbReference type="ARBA" id="ARBA00023242"/>
    </source>
</evidence>
<dbReference type="Proteomes" id="UP001219525">
    <property type="component" value="Unassembled WGS sequence"/>
</dbReference>
<evidence type="ECO:0000313" key="4">
    <source>
        <dbReference type="EMBL" id="KAJ7219138.1"/>
    </source>
</evidence>
<accession>A0AAD6VSJ4</accession>
<evidence type="ECO:0000256" key="1">
    <source>
        <dbReference type="ARBA" id="ARBA00004123"/>
    </source>
</evidence>
<dbReference type="Pfam" id="PF04931">
    <property type="entry name" value="DNA_pol_phi"/>
    <property type="match status" value="1"/>
</dbReference>
<feature type="compositionally biased region" description="Basic and acidic residues" evidence="3">
    <location>
        <begin position="788"/>
        <end position="798"/>
    </location>
</feature>
<keyword evidence="2" id="KW-0539">Nucleus</keyword>
<sequence>MSTTLPLFWDLSSASRKQRIDASVKLIGALEQFQAQFVPKDSRQAGSDDEEDEENEAQTDSIDILNAQDVSYSIRRLMRGLASPRESSRLGFAVALTELLSRLDTITCSQILALLADSTQGSMTGQEERDVLFARLFGLTAIIQSGLIVRTTPLRFSASSETSASSLVSFQTAISDLLALGEKKSWLRECAWWSLGLAVDALKASDVPWKDSAFDIIVDSVFNENTVWSPEKIAITLKLQTLHPGHDWRKHLCPAFKTPDLLSNSNLLSLGRIMKESTTESYAENGAPKLAAGSWKPQLHFVWTVVLDQLLPGPNSRVVTKGSFQEFFRVVVDESLFSATSSQERKYSGFQVFQRALPRVTEDNMGMLFTKNFMRSWINHLSHPDRYLHKVAIQVATDILAFVQKQPQLGFALILQLTGVNGSQQFDKLTKSKTVETILASMNADGIKSYINHLIAQVNPQPDVDRADTQAIDSRRAWIIDQLSALIRNGAVPKDDEWTMNILDWLALHGLFLLKKKSEKSPFLGLQKLPSPPLSDSLRQQCRSRLLSCLADLGGQLRPLKLDEDCTIKCPGITSSGEFWVSKVISSVERLKEDTKRVALLADSDEGDVALHAKVKDVIEKLRVVSGPPQEAAKGAELLLLGMLLQHYAAEQPDVGTATLEDCLSAFARIFFHAKKSNGKKAGKEKAIEEAADASEPVDIIVDTIIGFLEKSTAFLRVVGNQAFSLMSSSVKKSSIDLILLQLERRNPDELAQDDDGSEDEELGDEKGSSSESEIEIHEESSDDEVDTELRSKIEEALRVNGVTTDGGNSGDDSDDGLMDDEQMLAIDEQLAQVFRMRDSEKKGKNVDAQREATHFKNRVLDLVDTFLKKESTSPLIVQLLLPLVELSTVTGSDERHLADKAKGILRSRIAKSKDVPCDTDIEGVKTAMNELHSRARKLHSPELLPVLSQCSLYLAKVLIEAAAEDTLVTSYRDSLNDFTTRKNSTLNHLFFLDAFRRYPLAMWALRQDIIALSKNALNGYRRSQSLQLLQTLLTHLPPLENQKEVLDLMLSLRKALVESVTDACEDKVVFTPQQMKDLLKLGSFGIRQTHRITSEAATRKIWDPEAWKTLELKLAASDRFKGAIGLQKTCQTCHKLSISQMQMGAVKRKADVDSGGDETVDPPKVKKKKTNN</sequence>
<evidence type="ECO:0000256" key="3">
    <source>
        <dbReference type="SAM" id="MobiDB-lite"/>
    </source>
</evidence>
<dbReference type="EMBL" id="JARJCW010000011">
    <property type="protein sequence ID" value="KAJ7219138.1"/>
    <property type="molecule type" value="Genomic_DNA"/>
</dbReference>
<dbReference type="InterPro" id="IPR007015">
    <property type="entry name" value="DNA_pol_V/MYBBP1A"/>
</dbReference>
<dbReference type="PANTHER" id="PTHR13213">
    <property type="entry name" value="MYB-BINDING PROTEIN 1A FAMILY MEMBER"/>
    <property type="match status" value="1"/>
</dbReference>
<dbReference type="GO" id="GO:0006355">
    <property type="term" value="P:regulation of DNA-templated transcription"/>
    <property type="evidence" value="ECO:0007669"/>
    <property type="project" value="InterPro"/>
</dbReference>